<reference evidence="2" key="2">
    <citation type="submission" date="2020-09" db="EMBL/GenBank/DDBJ databases">
        <authorList>
            <person name="Sun Q."/>
            <person name="Ohkuma M."/>
        </authorList>
    </citation>
    <scope>NUCLEOTIDE SEQUENCE</scope>
    <source>
        <strain evidence="2">JCM 13064</strain>
    </source>
</reference>
<sequence>MPPDIDSDIPGRSVGNAAISSMQVPHTPRSVTVARPAPRRDSSTASSAAPTANEVSEAASSHPFGWNAYSLIMPCSGSRPEVTCSAVMAAPPAVRAARPPAVKGVVMHPTVPSGLVRGHREIVRNDPWSVPEATPARDRRGGSRPRGHGSGSAPLSSANDAGAPRIRVPSGHRPP</sequence>
<dbReference type="EMBL" id="BMNT01000008">
    <property type="protein sequence ID" value="GGK76554.1"/>
    <property type="molecule type" value="Genomic_DNA"/>
</dbReference>
<evidence type="ECO:0000256" key="1">
    <source>
        <dbReference type="SAM" id="MobiDB-lite"/>
    </source>
</evidence>
<keyword evidence="3" id="KW-1185">Reference proteome</keyword>
<dbReference type="Proteomes" id="UP000645217">
    <property type="component" value="Unassembled WGS sequence"/>
</dbReference>
<accession>A0A917VFW6</accession>
<feature type="region of interest" description="Disordered" evidence="1">
    <location>
        <begin position="122"/>
        <end position="175"/>
    </location>
</feature>
<reference evidence="2" key="1">
    <citation type="journal article" date="2014" name="Int. J. Syst. Evol. Microbiol.">
        <title>Complete genome sequence of Corynebacterium casei LMG S-19264T (=DSM 44701T), isolated from a smear-ripened cheese.</title>
        <authorList>
            <consortium name="US DOE Joint Genome Institute (JGI-PGF)"/>
            <person name="Walter F."/>
            <person name="Albersmeier A."/>
            <person name="Kalinowski J."/>
            <person name="Ruckert C."/>
        </authorList>
    </citation>
    <scope>NUCLEOTIDE SEQUENCE</scope>
    <source>
        <strain evidence="2">JCM 13064</strain>
    </source>
</reference>
<organism evidence="2 3">
    <name type="scientific">Sphaerisporangium melleum</name>
    <dbReference type="NCBI Taxonomy" id="321316"/>
    <lineage>
        <taxon>Bacteria</taxon>
        <taxon>Bacillati</taxon>
        <taxon>Actinomycetota</taxon>
        <taxon>Actinomycetes</taxon>
        <taxon>Streptosporangiales</taxon>
        <taxon>Streptosporangiaceae</taxon>
        <taxon>Sphaerisporangium</taxon>
    </lineage>
</organism>
<protein>
    <submittedName>
        <fullName evidence="2">Uncharacterized protein</fullName>
    </submittedName>
</protein>
<evidence type="ECO:0000313" key="2">
    <source>
        <dbReference type="EMBL" id="GGK76554.1"/>
    </source>
</evidence>
<evidence type="ECO:0000313" key="3">
    <source>
        <dbReference type="Proteomes" id="UP000645217"/>
    </source>
</evidence>
<name>A0A917VFW6_9ACTN</name>
<comment type="caution">
    <text evidence="2">The sequence shown here is derived from an EMBL/GenBank/DDBJ whole genome shotgun (WGS) entry which is preliminary data.</text>
</comment>
<dbReference type="AlphaFoldDB" id="A0A917VFW6"/>
<feature type="region of interest" description="Disordered" evidence="1">
    <location>
        <begin position="1"/>
        <end position="60"/>
    </location>
</feature>
<gene>
    <name evidence="2" type="ORF">GCM10007964_19180</name>
</gene>
<feature type="compositionally biased region" description="Low complexity" evidence="1">
    <location>
        <begin position="43"/>
        <end position="52"/>
    </location>
</feature>
<proteinExistence type="predicted"/>